<evidence type="ECO:0000256" key="1">
    <source>
        <dbReference type="SAM" id="Phobius"/>
    </source>
</evidence>
<gene>
    <name evidence="2" type="ORF">CDAR_571341</name>
</gene>
<name>A0AAV4SJ00_9ARAC</name>
<dbReference type="EMBL" id="BPLQ01007999">
    <property type="protein sequence ID" value="GIY33949.1"/>
    <property type="molecule type" value="Genomic_DNA"/>
</dbReference>
<feature type="transmembrane region" description="Helical" evidence="1">
    <location>
        <begin position="96"/>
        <end position="118"/>
    </location>
</feature>
<sequence>MSPSTHGKLHATCSTQLGRPFLVSNPCPQTGCPTRRSRVVASLPSSSSYIFSFFSVVPWFPWQFYEFVRWCTHLGVVSTWGKTCVREFLMKGQSSLPTLSCMGYIVFFLPFLLLSLFLPQ</sequence>
<dbReference type="Proteomes" id="UP001054837">
    <property type="component" value="Unassembled WGS sequence"/>
</dbReference>
<accession>A0AAV4SJ00</accession>
<keyword evidence="1" id="KW-1133">Transmembrane helix</keyword>
<reference evidence="2 3" key="1">
    <citation type="submission" date="2021-06" db="EMBL/GenBank/DDBJ databases">
        <title>Caerostris darwini draft genome.</title>
        <authorList>
            <person name="Kono N."/>
            <person name="Arakawa K."/>
        </authorList>
    </citation>
    <scope>NUCLEOTIDE SEQUENCE [LARGE SCALE GENOMIC DNA]</scope>
</reference>
<organism evidence="2 3">
    <name type="scientific">Caerostris darwini</name>
    <dbReference type="NCBI Taxonomy" id="1538125"/>
    <lineage>
        <taxon>Eukaryota</taxon>
        <taxon>Metazoa</taxon>
        <taxon>Ecdysozoa</taxon>
        <taxon>Arthropoda</taxon>
        <taxon>Chelicerata</taxon>
        <taxon>Arachnida</taxon>
        <taxon>Araneae</taxon>
        <taxon>Araneomorphae</taxon>
        <taxon>Entelegynae</taxon>
        <taxon>Araneoidea</taxon>
        <taxon>Araneidae</taxon>
        <taxon>Caerostris</taxon>
    </lineage>
</organism>
<proteinExistence type="predicted"/>
<comment type="caution">
    <text evidence="2">The sequence shown here is derived from an EMBL/GenBank/DDBJ whole genome shotgun (WGS) entry which is preliminary data.</text>
</comment>
<keyword evidence="1" id="KW-0812">Transmembrane</keyword>
<feature type="transmembrane region" description="Helical" evidence="1">
    <location>
        <begin position="39"/>
        <end position="60"/>
    </location>
</feature>
<dbReference type="AlphaFoldDB" id="A0AAV4SJ00"/>
<keyword evidence="1" id="KW-0472">Membrane</keyword>
<keyword evidence="3" id="KW-1185">Reference proteome</keyword>
<protein>
    <submittedName>
        <fullName evidence="2">Uncharacterized protein</fullName>
    </submittedName>
</protein>
<evidence type="ECO:0000313" key="2">
    <source>
        <dbReference type="EMBL" id="GIY33949.1"/>
    </source>
</evidence>
<evidence type="ECO:0000313" key="3">
    <source>
        <dbReference type="Proteomes" id="UP001054837"/>
    </source>
</evidence>